<accession>A0ABZ3C285</accession>
<evidence type="ECO:0000256" key="1">
    <source>
        <dbReference type="SAM" id="Phobius"/>
    </source>
</evidence>
<feature type="transmembrane region" description="Helical" evidence="1">
    <location>
        <begin position="67"/>
        <end position="86"/>
    </location>
</feature>
<dbReference type="Proteomes" id="UP001449178">
    <property type="component" value="Chromosome"/>
</dbReference>
<keyword evidence="3" id="KW-1185">Reference proteome</keyword>
<feature type="transmembrane region" description="Helical" evidence="1">
    <location>
        <begin position="34"/>
        <end position="55"/>
    </location>
</feature>
<sequence>MPQSSKSKAPDHLYPSSNYDYDGIAGTWLAIPPVFHLGFGAITLAVLIFLLPSIHFRGPLKYLFTDYQVPIGIAIALFFIASALLSKLKFYQVSSKHQKNQQHENKM</sequence>
<name>A0ABZ3C285_9GAMM</name>
<proteinExistence type="predicted"/>
<keyword evidence="1" id="KW-1133">Transmembrane helix</keyword>
<evidence type="ECO:0000313" key="2">
    <source>
        <dbReference type="EMBL" id="WZW87233.1"/>
    </source>
</evidence>
<organism evidence="2 3">
    <name type="scientific">Ignatzschineria larvae DSM 13226</name>
    <dbReference type="NCBI Taxonomy" id="1111732"/>
    <lineage>
        <taxon>Bacteria</taxon>
        <taxon>Pseudomonadati</taxon>
        <taxon>Pseudomonadota</taxon>
        <taxon>Gammaproteobacteria</taxon>
        <taxon>Cardiobacteriales</taxon>
        <taxon>Ignatzschineriaceae</taxon>
        <taxon>Ignatzschineria</taxon>
    </lineage>
</organism>
<dbReference type="RefSeq" id="WP_026879175.1">
    <property type="nucleotide sequence ID" value="NZ_AZOD01000027.1"/>
</dbReference>
<protein>
    <submittedName>
        <fullName evidence="2">Uncharacterized protein</fullName>
    </submittedName>
</protein>
<dbReference type="EMBL" id="CP150637">
    <property type="protein sequence ID" value="WZW87233.1"/>
    <property type="molecule type" value="Genomic_DNA"/>
</dbReference>
<evidence type="ECO:0000313" key="3">
    <source>
        <dbReference type="Proteomes" id="UP001449178"/>
    </source>
</evidence>
<keyword evidence="1" id="KW-0472">Membrane</keyword>
<reference evidence="2 3" key="1">
    <citation type="submission" date="2024-03" db="EMBL/GenBank/DDBJ databases">
        <title>Complete Genome Sequence and Annotation of Ignatzschineria larvae DSM 13226.</title>
        <authorList>
            <person name="Cantrell E."/>
            <person name="Burcham Z.M."/>
        </authorList>
    </citation>
    <scope>NUCLEOTIDE SEQUENCE [LARGE SCALE GENOMIC DNA]</scope>
    <source>
        <strain evidence="2 3">DSM 13226</strain>
    </source>
</reference>
<gene>
    <name evidence="2" type="ORF">WMO13_07570</name>
</gene>
<keyword evidence="1" id="KW-0812">Transmembrane</keyword>